<protein>
    <recommendedName>
        <fullName evidence="3">Diacylglycerol O-acyltransferase 3, cytosolic</fullName>
    </recommendedName>
</protein>
<dbReference type="STRING" id="43335.A0A4U5QCF4"/>
<evidence type="ECO:0008006" key="3">
    <source>
        <dbReference type="Google" id="ProtNLM"/>
    </source>
</evidence>
<feature type="compositionally biased region" description="Low complexity" evidence="1">
    <location>
        <begin position="149"/>
        <end position="158"/>
    </location>
</feature>
<evidence type="ECO:0000313" key="2">
    <source>
        <dbReference type="EMBL" id="TKS06557.1"/>
    </source>
</evidence>
<name>A0A4U5QCF4_POPAL</name>
<accession>A0A4U5QCF4</accession>
<sequence>MEISRVISRQPPCFSGGSGFGDHQTRCEAFSRSRRIVNGFGVVSKVHTGFRDKGHLKYYYGSEGLVVRCGGKKKDKETSTKKKLKLLKELSVVPHNGSVDDVQANLIAEATQLLMKQLEQLRAEEKELKRKKKEEKAKLKAARMKTMPDCESSSSSESSDSECGEVIDMKRLRNEAVAEPIIGELQSVAQEEPTSILPALLTQESNVTDINGFHDHGLGIHGEECCGAQSTSCSNATRVSCNPTSSSMMSGTSDKRIEVCMGNKCKKSGGVALLEEFERAVGIGGAVVGCKCMGKCRDGPNVRILKSGNEGVDDSVRIPAANPLCIGVGLEDVDVIVANFFGKELSVALAT</sequence>
<comment type="caution">
    <text evidence="2">The sequence shown here is derived from an EMBL/GenBank/DDBJ whole genome shotgun (WGS) entry which is preliminary data.</text>
</comment>
<feature type="region of interest" description="Disordered" evidence="1">
    <location>
        <begin position="127"/>
        <end position="164"/>
    </location>
</feature>
<reference evidence="2" key="1">
    <citation type="submission" date="2018-10" db="EMBL/GenBank/DDBJ databases">
        <title>Population genomic analysis revealed the cold adaptation of white poplar.</title>
        <authorList>
            <person name="Liu Y.-J."/>
        </authorList>
    </citation>
    <scope>NUCLEOTIDE SEQUENCE [LARGE SCALE GENOMIC DNA]</scope>
    <source>
        <strain evidence="2">PAL-ZL1</strain>
    </source>
</reference>
<feature type="compositionally biased region" description="Basic and acidic residues" evidence="1">
    <location>
        <begin position="127"/>
        <end position="138"/>
    </location>
</feature>
<evidence type="ECO:0000256" key="1">
    <source>
        <dbReference type="SAM" id="MobiDB-lite"/>
    </source>
</evidence>
<organism evidence="2">
    <name type="scientific">Populus alba</name>
    <name type="common">White poplar</name>
    <dbReference type="NCBI Taxonomy" id="43335"/>
    <lineage>
        <taxon>Eukaryota</taxon>
        <taxon>Viridiplantae</taxon>
        <taxon>Streptophyta</taxon>
        <taxon>Embryophyta</taxon>
        <taxon>Tracheophyta</taxon>
        <taxon>Spermatophyta</taxon>
        <taxon>Magnoliopsida</taxon>
        <taxon>eudicotyledons</taxon>
        <taxon>Gunneridae</taxon>
        <taxon>Pentapetalae</taxon>
        <taxon>rosids</taxon>
        <taxon>fabids</taxon>
        <taxon>Malpighiales</taxon>
        <taxon>Salicaceae</taxon>
        <taxon>Saliceae</taxon>
        <taxon>Populus</taxon>
    </lineage>
</organism>
<dbReference type="InterPro" id="IPR036249">
    <property type="entry name" value="Thioredoxin-like_sf"/>
</dbReference>
<dbReference type="EMBL" id="RCHU01000351">
    <property type="protein sequence ID" value="TKS06557.1"/>
    <property type="molecule type" value="Genomic_DNA"/>
</dbReference>
<proteinExistence type="predicted"/>
<dbReference type="AlphaFoldDB" id="A0A4U5QCF4"/>
<dbReference type="CDD" id="cd02980">
    <property type="entry name" value="TRX_Fd_family"/>
    <property type="match status" value="1"/>
</dbReference>
<dbReference type="SUPFAM" id="SSF52833">
    <property type="entry name" value="Thioredoxin-like"/>
    <property type="match status" value="1"/>
</dbReference>
<gene>
    <name evidence="2" type="ORF">D5086_0000121950</name>
</gene>
<dbReference type="Gene3D" id="3.40.30.10">
    <property type="entry name" value="Glutaredoxin"/>
    <property type="match status" value="1"/>
</dbReference>